<proteinExistence type="predicted"/>
<name>A0ABQ5H0N2_9ASTR</name>
<gene>
    <name evidence="1" type="ORF">Tco_1055547</name>
</gene>
<comment type="caution">
    <text evidence="1">The sequence shown here is derived from an EMBL/GenBank/DDBJ whole genome shotgun (WGS) entry which is preliminary data.</text>
</comment>
<reference evidence="1" key="1">
    <citation type="journal article" date="2022" name="Int. J. Mol. Sci.">
        <title>Draft Genome of Tanacetum Coccineum: Genomic Comparison of Closely Related Tanacetum-Family Plants.</title>
        <authorList>
            <person name="Yamashiro T."/>
            <person name="Shiraishi A."/>
            <person name="Nakayama K."/>
            <person name="Satake H."/>
        </authorList>
    </citation>
    <scope>NUCLEOTIDE SEQUENCE</scope>
</reference>
<accession>A0ABQ5H0N2</accession>
<evidence type="ECO:0000313" key="2">
    <source>
        <dbReference type="Proteomes" id="UP001151760"/>
    </source>
</evidence>
<evidence type="ECO:0000313" key="1">
    <source>
        <dbReference type="EMBL" id="GJT81205.1"/>
    </source>
</evidence>
<keyword evidence="2" id="KW-1185">Reference proteome</keyword>
<dbReference type="Proteomes" id="UP001151760">
    <property type="component" value="Unassembled WGS sequence"/>
</dbReference>
<protein>
    <submittedName>
        <fullName evidence="1">Uncharacterized protein</fullName>
    </submittedName>
</protein>
<sequence length="80" mass="9281">MNNKTNQSIPPTPKKSLMPLISSYPTVEESAEEHDKCDEYLTEGFLTEKEQQQLALDEEAYKEYLEEETKAKKERAKAEK</sequence>
<organism evidence="1 2">
    <name type="scientific">Tanacetum coccineum</name>
    <dbReference type="NCBI Taxonomy" id="301880"/>
    <lineage>
        <taxon>Eukaryota</taxon>
        <taxon>Viridiplantae</taxon>
        <taxon>Streptophyta</taxon>
        <taxon>Embryophyta</taxon>
        <taxon>Tracheophyta</taxon>
        <taxon>Spermatophyta</taxon>
        <taxon>Magnoliopsida</taxon>
        <taxon>eudicotyledons</taxon>
        <taxon>Gunneridae</taxon>
        <taxon>Pentapetalae</taxon>
        <taxon>asterids</taxon>
        <taxon>campanulids</taxon>
        <taxon>Asterales</taxon>
        <taxon>Asteraceae</taxon>
        <taxon>Asteroideae</taxon>
        <taxon>Anthemideae</taxon>
        <taxon>Anthemidinae</taxon>
        <taxon>Tanacetum</taxon>
    </lineage>
</organism>
<reference evidence="1" key="2">
    <citation type="submission" date="2022-01" db="EMBL/GenBank/DDBJ databases">
        <authorList>
            <person name="Yamashiro T."/>
            <person name="Shiraishi A."/>
            <person name="Satake H."/>
            <person name="Nakayama K."/>
        </authorList>
    </citation>
    <scope>NUCLEOTIDE SEQUENCE</scope>
</reference>
<dbReference type="EMBL" id="BQNB010019062">
    <property type="protein sequence ID" value="GJT81205.1"/>
    <property type="molecule type" value="Genomic_DNA"/>
</dbReference>